<keyword evidence="3" id="KW-1185">Reference proteome</keyword>
<proteinExistence type="predicted"/>
<feature type="chain" id="PRO_5046520789" description="DUF5105 domain-containing protein" evidence="1">
    <location>
        <begin position="26"/>
        <end position="201"/>
    </location>
</feature>
<dbReference type="Gene3D" id="3.10.450.50">
    <property type="match status" value="1"/>
</dbReference>
<dbReference type="Proteomes" id="UP001623592">
    <property type="component" value="Unassembled WGS sequence"/>
</dbReference>
<organism evidence="2 3">
    <name type="scientific">Clostridium neuense</name>
    <dbReference type="NCBI Taxonomy" id="1728934"/>
    <lineage>
        <taxon>Bacteria</taxon>
        <taxon>Bacillati</taxon>
        <taxon>Bacillota</taxon>
        <taxon>Clostridia</taxon>
        <taxon>Eubacteriales</taxon>
        <taxon>Clostridiaceae</taxon>
        <taxon>Clostridium</taxon>
    </lineage>
</organism>
<evidence type="ECO:0000313" key="2">
    <source>
        <dbReference type="EMBL" id="MFL0250202.1"/>
    </source>
</evidence>
<dbReference type="EMBL" id="JBJIAA010000005">
    <property type="protein sequence ID" value="MFL0250202.1"/>
    <property type="molecule type" value="Genomic_DNA"/>
</dbReference>
<name>A0ABW8TDC8_9CLOT</name>
<reference evidence="2 3" key="1">
    <citation type="submission" date="2024-11" db="EMBL/GenBank/DDBJ databases">
        <authorList>
            <person name="Heng Y.C."/>
            <person name="Lim A.C.H."/>
            <person name="Lee J.K.Y."/>
            <person name="Kittelmann S."/>
        </authorList>
    </citation>
    <scope>NUCLEOTIDE SEQUENCE [LARGE SCALE GENOMIC DNA]</scope>
    <source>
        <strain evidence="2 3">WILCCON 0114</strain>
    </source>
</reference>
<comment type="caution">
    <text evidence="2">The sequence shown here is derived from an EMBL/GenBank/DDBJ whole genome shotgun (WGS) entry which is preliminary data.</text>
</comment>
<gene>
    <name evidence="2" type="ORF">ACJDT4_07180</name>
</gene>
<feature type="signal peptide" evidence="1">
    <location>
        <begin position="1"/>
        <end position="25"/>
    </location>
</feature>
<evidence type="ECO:0008006" key="4">
    <source>
        <dbReference type="Google" id="ProtNLM"/>
    </source>
</evidence>
<dbReference type="RefSeq" id="WP_406786868.1">
    <property type="nucleotide sequence ID" value="NZ_JBJIAA010000005.1"/>
</dbReference>
<keyword evidence="1" id="KW-0732">Signal</keyword>
<evidence type="ECO:0000313" key="3">
    <source>
        <dbReference type="Proteomes" id="UP001623592"/>
    </source>
</evidence>
<sequence length="201" mass="22036">MKLFLKKFIGLMTCFCLLMSITACGGQKPDEAVKGFFNALNKNDFKTVATFLNNNSKKLSNDNEDGSKIIKKIFPKVKYKIISSTISGNTAKVKASITAPDLVKITNKMANDTMPTIFEDAMSGNVDENKEKKLVEDYYIKSLSAKNVAMTSNEVNIELVKDANKKEWRIKSSDALANAITGNLEKAADALSQKTSSDSGK</sequence>
<dbReference type="PROSITE" id="PS51257">
    <property type="entry name" value="PROKAR_LIPOPROTEIN"/>
    <property type="match status" value="1"/>
</dbReference>
<accession>A0ABW8TDC8</accession>
<protein>
    <recommendedName>
        <fullName evidence="4">DUF5105 domain-containing protein</fullName>
    </recommendedName>
</protein>
<evidence type="ECO:0000256" key="1">
    <source>
        <dbReference type="SAM" id="SignalP"/>
    </source>
</evidence>